<dbReference type="EMBL" id="JAGQLG010000218">
    <property type="protein sequence ID" value="MCA9382705.1"/>
    <property type="molecule type" value="Genomic_DNA"/>
</dbReference>
<sequence>SALEDTRRVIRTDQVDGTDFLRNPAGWFVSVLNKLIGKRQEKEQKAKVNEMLSQFKESFVNKTKI</sequence>
<reference evidence="1" key="2">
    <citation type="journal article" date="2021" name="Microbiome">
        <title>Successional dynamics and alternative stable states in a saline activated sludge microbial community over 9 years.</title>
        <authorList>
            <person name="Wang Y."/>
            <person name="Ye J."/>
            <person name="Ju F."/>
            <person name="Liu L."/>
            <person name="Boyd J.A."/>
            <person name="Deng Y."/>
            <person name="Parks D.H."/>
            <person name="Jiang X."/>
            <person name="Yin X."/>
            <person name="Woodcroft B.J."/>
            <person name="Tyson G.W."/>
            <person name="Hugenholtz P."/>
            <person name="Polz M.F."/>
            <person name="Zhang T."/>
        </authorList>
    </citation>
    <scope>NUCLEOTIDE SEQUENCE</scope>
    <source>
        <strain evidence="1">HKST-UBA10</strain>
    </source>
</reference>
<reference evidence="1" key="1">
    <citation type="submission" date="2020-04" db="EMBL/GenBank/DDBJ databases">
        <authorList>
            <person name="Zhang T."/>
        </authorList>
    </citation>
    <scope>NUCLEOTIDE SEQUENCE</scope>
    <source>
        <strain evidence="1">HKST-UBA10</strain>
    </source>
</reference>
<dbReference type="AlphaFoldDB" id="A0A955L490"/>
<dbReference type="Proteomes" id="UP000782843">
    <property type="component" value="Unassembled WGS sequence"/>
</dbReference>
<name>A0A955L490_9BACT</name>
<evidence type="ECO:0000313" key="2">
    <source>
        <dbReference type="Proteomes" id="UP000782843"/>
    </source>
</evidence>
<organism evidence="1 2">
    <name type="scientific">Candidatus Dojkabacteria bacterium</name>
    <dbReference type="NCBI Taxonomy" id="2099670"/>
    <lineage>
        <taxon>Bacteria</taxon>
        <taxon>Candidatus Dojkabacteria</taxon>
    </lineage>
</organism>
<feature type="non-terminal residue" evidence="1">
    <location>
        <position position="1"/>
    </location>
</feature>
<proteinExistence type="predicted"/>
<comment type="caution">
    <text evidence="1">The sequence shown here is derived from an EMBL/GenBank/DDBJ whole genome shotgun (WGS) entry which is preliminary data.</text>
</comment>
<accession>A0A955L490</accession>
<protein>
    <submittedName>
        <fullName evidence="1">Uncharacterized protein</fullName>
    </submittedName>
</protein>
<gene>
    <name evidence="1" type="ORF">KC660_04860</name>
</gene>
<evidence type="ECO:0000313" key="1">
    <source>
        <dbReference type="EMBL" id="MCA9382705.1"/>
    </source>
</evidence>